<dbReference type="Proteomes" id="UP000886523">
    <property type="component" value="Unassembled WGS sequence"/>
</dbReference>
<evidence type="ECO:0000313" key="2">
    <source>
        <dbReference type="EMBL" id="KAF9509485.1"/>
    </source>
</evidence>
<evidence type="ECO:0000313" key="3">
    <source>
        <dbReference type="Proteomes" id="UP000886523"/>
    </source>
</evidence>
<accession>A0A9P6DTB6</accession>
<dbReference type="EMBL" id="MU129034">
    <property type="protein sequence ID" value="KAF9509485.1"/>
    <property type="molecule type" value="Genomic_DNA"/>
</dbReference>
<feature type="non-terminal residue" evidence="2">
    <location>
        <position position="122"/>
    </location>
</feature>
<proteinExistence type="predicted"/>
<feature type="region of interest" description="Disordered" evidence="1">
    <location>
        <begin position="1"/>
        <end position="122"/>
    </location>
</feature>
<protein>
    <submittedName>
        <fullName evidence="2">Uncharacterized protein</fullName>
    </submittedName>
</protein>
<comment type="caution">
    <text evidence="2">The sequence shown here is derived from an EMBL/GenBank/DDBJ whole genome shotgun (WGS) entry which is preliminary data.</text>
</comment>
<evidence type="ECO:0000256" key="1">
    <source>
        <dbReference type="SAM" id="MobiDB-lite"/>
    </source>
</evidence>
<feature type="compositionally biased region" description="Acidic residues" evidence="1">
    <location>
        <begin position="67"/>
        <end position="84"/>
    </location>
</feature>
<dbReference type="AlphaFoldDB" id="A0A9P6DTB6"/>
<feature type="compositionally biased region" description="Basic and acidic residues" evidence="1">
    <location>
        <begin position="111"/>
        <end position="122"/>
    </location>
</feature>
<feature type="compositionally biased region" description="Acidic residues" evidence="1">
    <location>
        <begin position="45"/>
        <end position="60"/>
    </location>
</feature>
<gene>
    <name evidence="2" type="ORF">BS47DRAFT_1349153</name>
</gene>
<reference evidence="2" key="1">
    <citation type="journal article" date="2020" name="Nat. Commun.">
        <title>Large-scale genome sequencing of mycorrhizal fungi provides insights into the early evolution of symbiotic traits.</title>
        <authorList>
            <person name="Miyauchi S."/>
            <person name="Kiss E."/>
            <person name="Kuo A."/>
            <person name="Drula E."/>
            <person name="Kohler A."/>
            <person name="Sanchez-Garcia M."/>
            <person name="Morin E."/>
            <person name="Andreopoulos B."/>
            <person name="Barry K.W."/>
            <person name="Bonito G."/>
            <person name="Buee M."/>
            <person name="Carver A."/>
            <person name="Chen C."/>
            <person name="Cichocki N."/>
            <person name="Clum A."/>
            <person name="Culley D."/>
            <person name="Crous P.W."/>
            <person name="Fauchery L."/>
            <person name="Girlanda M."/>
            <person name="Hayes R.D."/>
            <person name="Keri Z."/>
            <person name="LaButti K."/>
            <person name="Lipzen A."/>
            <person name="Lombard V."/>
            <person name="Magnuson J."/>
            <person name="Maillard F."/>
            <person name="Murat C."/>
            <person name="Nolan M."/>
            <person name="Ohm R.A."/>
            <person name="Pangilinan J."/>
            <person name="Pereira M.F."/>
            <person name="Perotto S."/>
            <person name="Peter M."/>
            <person name="Pfister S."/>
            <person name="Riley R."/>
            <person name="Sitrit Y."/>
            <person name="Stielow J.B."/>
            <person name="Szollosi G."/>
            <person name="Zifcakova L."/>
            <person name="Stursova M."/>
            <person name="Spatafora J.W."/>
            <person name="Tedersoo L."/>
            <person name="Vaario L.M."/>
            <person name="Yamada A."/>
            <person name="Yan M."/>
            <person name="Wang P."/>
            <person name="Xu J."/>
            <person name="Bruns T."/>
            <person name="Baldrian P."/>
            <person name="Vilgalys R."/>
            <person name="Dunand C."/>
            <person name="Henrissat B."/>
            <person name="Grigoriev I.V."/>
            <person name="Hibbett D."/>
            <person name="Nagy L.G."/>
            <person name="Martin F.M."/>
        </authorList>
    </citation>
    <scope>NUCLEOTIDE SEQUENCE</scope>
    <source>
        <strain evidence="2">UP504</strain>
    </source>
</reference>
<keyword evidence="3" id="KW-1185">Reference proteome</keyword>
<name>A0A9P6DTB6_9AGAM</name>
<sequence>MEEDTKPAAETASLPATADDSVSAPTLGTDTDVLALSAGIRMSEGDDEGGAADGSEDDSGDGGNGLFDDDGEEEDENDDDDVEMVDIQTYVAAAASGAAPSTTNNGAPQIGDKRKLNEDDEY</sequence>
<organism evidence="2 3">
    <name type="scientific">Hydnum rufescens UP504</name>
    <dbReference type="NCBI Taxonomy" id="1448309"/>
    <lineage>
        <taxon>Eukaryota</taxon>
        <taxon>Fungi</taxon>
        <taxon>Dikarya</taxon>
        <taxon>Basidiomycota</taxon>
        <taxon>Agaricomycotina</taxon>
        <taxon>Agaricomycetes</taxon>
        <taxon>Cantharellales</taxon>
        <taxon>Hydnaceae</taxon>
        <taxon>Hydnum</taxon>
    </lineage>
</organism>